<proteinExistence type="predicted"/>
<feature type="domain" description="FAS1" evidence="1">
    <location>
        <begin position="12"/>
        <end position="91"/>
    </location>
</feature>
<dbReference type="Gene3D" id="2.30.180.10">
    <property type="entry name" value="FAS1 domain"/>
    <property type="match status" value="1"/>
</dbReference>
<keyword evidence="3" id="KW-1185">Reference proteome</keyword>
<name>A0A4Y2UM52_ARAVE</name>
<dbReference type="AlphaFoldDB" id="A0A4Y2UM52"/>
<dbReference type="InterPro" id="IPR000782">
    <property type="entry name" value="FAS1_domain"/>
</dbReference>
<comment type="caution">
    <text evidence="2">The sequence shown here is derived from an EMBL/GenBank/DDBJ whole genome shotgun (WGS) entry which is preliminary data.</text>
</comment>
<protein>
    <recommendedName>
        <fullName evidence="1">FAS1 domain-containing protein</fullName>
    </recommendedName>
</protein>
<evidence type="ECO:0000313" key="3">
    <source>
        <dbReference type="Proteomes" id="UP000499080"/>
    </source>
</evidence>
<reference evidence="2 3" key="1">
    <citation type="journal article" date="2019" name="Sci. Rep.">
        <title>Orb-weaving spider Araneus ventricosus genome elucidates the spidroin gene catalogue.</title>
        <authorList>
            <person name="Kono N."/>
            <person name="Nakamura H."/>
            <person name="Ohtoshi R."/>
            <person name="Moran D.A.P."/>
            <person name="Shinohara A."/>
            <person name="Yoshida Y."/>
            <person name="Fujiwara M."/>
            <person name="Mori M."/>
            <person name="Tomita M."/>
            <person name="Arakawa K."/>
        </authorList>
    </citation>
    <scope>NUCLEOTIDE SEQUENCE [LARGE SCALE GENOMIC DNA]</scope>
</reference>
<organism evidence="2 3">
    <name type="scientific">Araneus ventricosus</name>
    <name type="common">Orbweaver spider</name>
    <name type="synonym">Epeira ventricosa</name>
    <dbReference type="NCBI Taxonomy" id="182803"/>
    <lineage>
        <taxon>Eukaryota</taxon>
        <taxon>Metazoa</taxon>
        <taxon>Ecdysozoa</taxon>
        <taxon>Arthropoda</taxon>
        <taxon>Chelicerata</taxon>
        <taxon>Arachnida</taxon>
        <taxon>Araneae</taxon>
        <taxon>Araneomorphae</taxon>
        <taxon>Entelegynae</taxon>
        <taxon>Araneoidea</taxon>
        <taxon>Araneidae</taxon>
        <taxon>Araneus</taxon>
    </lineage>
</organism>
<dbReference type="InterPro" id="IPR036378">
    <property type="entry name" value="FAS1_dom_sf"/>
</dbReference>
<dbReference type="PROSITE" id="PS51257">
    <property type="entry name" value="PROKAR_LIPOPROTEIN"/>
    <property type="match status" value="1"/>
</dbReference>
<dbReference type="EMBL" id="BGPR01038283">
    <property type="protein sequence ID" value="GBO14109.1"/>
    <property type="molecule type" value="Genomic_DNA"/>
</dbReference>
<evidence type="ECO:0000259" key="1">
    <source>
        <dbReference type="PROSITE" id="PS50213"/>
    </source>
</evidence>
<dbReference type="SUPFAM" id="SSF82153">
    <property type="entry name" value="FAS1 domain"/>
    <property type="match status" value="1"/>
</dbReference>
<accession>A0A4Y2UM52</accession>
<sequence>MYLKQVILSSSSPSMFHISISCSRVIVFRQYKDGEFLDLVNYAPDFKEILMSTQEKTLFAPSNEAIRQLPAEAVATIKTNITAITNVSVID</sequence>
<dbReference type="Proteomes" id="UP000499080">
    <property type="component" value="Unassembled WGS sequence"/>
</dbReference>
<gene>
    <name evidence="2" type="ORF">AVEN_210394_1</name>
</gene>
<dbReference type="PROSITE" id="PS50213">
    <property type="entry name" value="FAS1"/>
    <property type="match status" value="1"/>
</dbReference>
<dbReference type="Pfam" id="PF02469">
    <property type="entry name" value="Fasciclin"/>
    <property type="match status" value="1"/>
</dbReference>
<evidence type="ECO:0000313" key="2">
    <source>
        <dbReference type="EMBL" id="GBO14109.1"/>
    </source>
</evidence>